<dbReference type="Pfam" id="PF01822">
    <property type="entry name" value="WSC"/>
    <property type="match status" value="1"/>
</dbReference>
<comment type="caution">
    <text evidence="11">Lacks conserved residue(s) required for the propagation of feature annotation.</text>
</comment>
<dbReference type="Pfam" id="PF20519">
    <property type="entry name" value="Polycystin_dom"/>
    <property type="match status" value="1"/>
</dbReference>
<evidence type="ECO:0000256" key="6">
    <source>
        <dbReference type="ARBA" id="ARBA00022729"/>
    </source>
</evidence>
<keyword evidence="8" id="KW-0969">Cilium</keyword>
<evidence type="ECO:0000259" key="14">
    <source>
        <dbReference type="PROSITE" id="PS50093"/>
    </source>
</evidence>
<dbReference type="PANTHER" id="PTHR10877">
    <property type="entry name" value="POLYCYSTIN FAMILY MEMBER"/>
    <property type="match status" value="1"/>
</dbReference>
<dbReference type="Gene3D" id="2.60.40.10">
    <property type="entry name" value="Immunoglobulins"/>
    <property type="match status" value="2"/>
</dbReference>
<dbReference type="SUPFAM" id="SSF49299">
    <property type="entry name" value="PKD domain"/>
    <property type="match status" value="2"/>
</dbReference>
<comment type="subcellular location">
    <subcellularLocation>
        <location evidence="2">Cell membrane</location>
        <topology evidence="2">Multi-pass membrane protein</topology>
    </subcellularLocation>
    <subcellularLocation>
        <location evidence="1">Cell projection</location>
        <location evidence="1">Cilium</location>
    </subcellularLocation>
</comment>
<dbReference type="PROSITE" id="PS50095">
    <property type="entry name" value="PLAT"/>
    <property type="match status" value="1"/>
</dbReference>
<dbReference type="CDD" id="cd00146">
    <property type="entry name" value="PKD"/>
    <property type="match status" value="1"/>
</dbReference>
<dbReference type="GO" id="GO:0005929">
    <property type="term" value="C:cilium"/>
    <property type="evidence" value="ECO:0007669"/>
    <property type="project" value="UniProtKB-SubCell"/>
</dbReference>
<evidence type="ECO:0000256" key="10">
    <source>
        <dbReference type="ARBA" id="ARBA00023273"/>
    </source>
</evidence>
<dbReference type="InterPro" id="IPR013122">
    <property type="entry name" value="PKD1_2_channel"/>
</dbReference>
<evidence type="ECO:0000313" key="20">
    <source>
        <dbReference type="Proteomes" id="UP000663870"/>
    </source>
</evidence>
<feature type="signal peptide" evidence="13">
    <location>
        <begin position="1"/>
        <end position="21"/>
    </location>
</feature>
<evidence type="ECO:0000313" key="19">
    <source>
        <dbReference type="Proteomes" id="UP000663854"/>
    </source>
</evidence>
<dbReference type="Pfam" id="PF01477">
    <property type="entry name" value="PLAT"/>
    <property type="match status" value="1"/>
</dbReference>
<dbReference type="GO" id="GO:0050982">
    <property type="term" value="P:detection of mechanical stimulus"/>
    <property type="evidence" value="ECO:0007669"/>
    <property type="project" value="TreeGrafter"/>
</dbReference>
<feature type="domain" description="PLAT" evidence="15">
    <location>
        <begin position="2610"/>
        <end position="2728"/>
    </location>
</feature>
<keyword evidence="20" id="KW-1185">Reference proteome</keyword>
<reference evidence="17" key="1">
    <citation type="submission" date="2021-02" db="EMBL/GenBank/DDBJ databases">
        <authorList>
            <person name="Nowell W R."/>
        </authorList>
    </citation>
    <scope>NUCLEOTIDE SEQUENCE</scope>
</reference>
<dbReference type="CDD" id="cd01752">
    <property type="entry name" value="PLAT_polycystin"/>
    <property type="match status" value="1"/>
</dbReference>
<feature type="transmembrane region" description="Helical" evidence="12">
    <location>
        <begin position="3509"/>
        <end position="3537"/>
    </location>
</feature>
<dbReference type="PANTHER" id="PTHR10877:SF150">
    <property type="entry name" value="REJ DOMAIN-CONTAINING PROTEIN"/>
    <property type="match status" value="1"/>
</dbReference>
<dbReference type="Pfam" id="PF02010">
    <property type="entry name" value="REJ"/>
    <property type="match status" value="1"/>
</dbReference>
<name>A0A813WB68_9BILA</name>
<dbReference type="InterPro" id="IPR022409">
    <property type="entry name" value="PKD/Chitinase_dom"/>
</dbReference>
<evidence type="ECO:0000256" key="9">
    <source>
        <dbReference type="ARBA" id="ARBA00023136"/>
    </source>
</evidence>
<protein>
    <recommendedName>
        <fullName evidence="21">PKD domain-containing protein</fullName>
    </recommendedName>
</protein>
<feature type="transmembrane region" description="Helical" evidence="12">
    <location>
        <begin position="3364"/>
        <end position="3385"/>
    </location>
</feature>
<feature type="transmembrane region" description="Helical" evidence="12">
    <location>
        <begin position="2567"/>
        <end position="2585"/>
    </location>
</feature>
<evidence type="ECO:0000256" key="5">
    <source>
        <dbReference type="ARBA" id="ARBA00022692"/>
    </source>
</evidence>
<sequence length="3655" mass="411449">MNRTWLFHVLISLCFINYITAVSVETQNLLGCGSITRPSRIYPYSPANYDFNLNTPATCMQACSAAGYAYASVSAGRLCFCGSLSTNISLLSSTTTLCQIEICTGNSNVYCGDNYYELVYTSMGVIDSASIVLIGGTSPMALQINQNYQFAVSYQGAVSYINYLIDFGDGTQTDWFNGILNTPTIVSHIFSKTGKFSISMAARSLVGMQPVMSAMTVKVSDQISSLDVSMTCPNVTVTQKTISCIFTSIRGTDLTAKLNYNSSTPSHSIINVPNAQYYIFGSSYVTHNPTIDSSGNLLTINDIVILPQSTITIAGRIASIQFYSSGAGTINIYLLRPSCTSPLTYCYNTNTCGSCTNPYSLQCSTNIYSTITHLCVNTTLTQRFQQSTYSNVQFEIIAQWTITTTGINYQQIIANSSLNMMNKTVLVGDILAFKGLYIAKNIAIDGTEDYRCLNPTIASNIFTCSIGSLSSNNTKYRYLLQTTIIQAIQIAPNTIYDNVGYYSVEGQLTQNNLTTYSASTILPVIYGIESINITGPSVTNVNATVTFQANIYPANATATIYMWYIDGNYILNSTTNMMNTSFPLIGTYTIGCQAQNLLSTRYASTSIVIEDIIQNFTLHAGNLTNVSTSHPFETAQFQLRMTTGSNYACHINYDTSQSVSRLYYYTYGYIPGSYVSHQYLQPGEYNVYAYCENSVSNVSYSFIHYVQYAISGLQLQQRGIGKNTNFRLNFTIAQGTAPQFRIIVNGIQVNYTYNEQYNLVQTDYFPGQSSSINYTVEAYAWNYISSSYISNIFAIVSPIINPQIRSSVINTYFPGPILFEYTMESGSNIDILFSFGDTITNNPVLCQYYGDYPTNVWNYCPNTNHTFEIPGTLTIVVAFTNPISTVYKYLTITLTTSVNPIEVLTNLQTSSSQCAAAFVDNRAIASFIIRSTNTISKPASNAQLIIIPDSINQPTIKYGPFQLTFNYFASPAITSSGLDVIYTALGNYTAVFQVSNSMDSTSISCIVQVVPTLQQVYYSINSLNWPLNGINSFKASVYIGDPNPGIVMITWNFGDGTIISRTRIETQFDAADTESHLYLSVGTYTLTIIVQGPMNTITKNFSINVEYAVSSFIVNFTNIIGSSDQLIYGGTPKTISINILDLSIPFASNSRLFIDYNDTSLLATNNVINVALPYYGSYTFFSPGIYLVNFTVYNRVSSITQIIKIGINAPFDNYQFTVCYLLPTLTSSLSDTCNLTLNNGFYYIPKQSQLVIYVTWTNPDGIPELFDVFFKSSSIIVFNQSLTISQVTNVYEIVGVTTGSPLYRLVIDLENNPLLIDGLYTIEVKTRNPSRIGTYSLNIFILSMIAGLTINDKNILVPMNVPKTFQAKYQNFSSLSCLYIQYSDNINECYGDSLTCLSLPNDLSSILQTCSLPIQTFIYENSSILFTRTFNTSYAWLHAYAWNSITLISSRSYFSFPLSSDGCSLPIVQFNIYNPIIRWARRIQRSEAFSIAVQIGFNCSRSLNNTKQWNILQCNTDTEICYQTPLLNQLISQLLSAKTSEIYIRSQMLPIGTYLFNFTVSMNLQTKVSTSDYTYIKIIPSNIRVNLLANGTSMITNGITQSLLFQPGVYSIDPDSNYFNAENWTFKYYCRIYQQASYPSFDGEEITIDSNNIDPANPSCFSSPGNTTYFKYGPNNNQSILYIQPHALQSDRSYEFKAILTNIYDTSLKYTGYVLVQIQDADSVLISAKMCLPNVEYQRINPNTQALLTSSCIDNCDNITDIIIQWSVYRGFTTGYPNNDIRWILYTNMSAYDDILFYGRNTKNFTVVNTLFLSNQAVIYWKFESTYTVTTRNGVATGTGAVRFVINLPPQNGTCTSDRTNGTTMTLFQFTCLNWADADGISGYTFYAYTSTSTTRILIGFTTLTNVAFYLPIGDPNANYALQLTAEIRDVYGAINSSNFSTLTVIPDNGSLTSFIELTQQSSTQSRANNPIERLLYAGDQNTASQLVLSLSQTLNSISSNIRENAASGNIPAQNLYVAGLSASASSYPTTNTSADTSEAIASYTAALNAEANVRDYAIQFINNLPITTIDSVKLQASTMNYLTTATSALTRQAVTSAQSKANDLINALNEMVDTISYEDVQMAVESIVQLASNILVAVNTPLMERGTVLNLDYDRSNMLPPDYETDIESVWSNPNLFADGDDFSWETIQKNRNLYYQQQDSNGVVEQIDGILSKAINVLSYHINVGQTNVINTDSISMKTEKQRLDKLNSLTISQAAGTQINLPALSYCSLLLQNESCSNSTPITINSVVLPLATAGYNGRTETNTNMSRSVSLSLFDSSGATIPLTNLPTPIEIIIPRDPNLLLPSMTLQNITAQTTLSKGNNNRQFSIYYINVTSSTKNLTLSATFEFKSDNLLLGYIVVFRFDAVPILNSTMNQTDGYRIFCPTAQILTTNDGYIYSYFLDNTRTINHEYVIFGIRELDSTEYDIYCSNNISLSSSILPITDAAVNFTSNYYIRAYTSACYYLDENSYWQTKDMVVGPQTTSGQTQCYTNHLTTFAGGWIVLPAPINWNYVFANADFSKNKTIYLTMILIAVFYILIMIYARYKDKKDVEKLGVTPLPDNLISDKYYYQIIVFTGFRKDAGTNSKVHFVISGDDETGVRTFEDPHRKILQRGSIDSFIMAVPKSLGQLNYMRVWHDNSGSRNGASWFLKYIIVRDLQTMEKNHFICQQWFAVEKDDGAIDRLIPVAGDAQKKEFAYLLSKKTYHSMSDGHLWFSVFSRPPSTRFTRTQRCTCCFVLLLMSMLMNIMYYDRNTAAKSKTVGGITMGPFYISPEQIAIGVIVELICFLPSTILVEMFRRLRPRRRLVSPVRKALQRMQNEHQEKQKQAALSDIHPQLTNYIINPDPILSRNELDRMRNTLASPLPNKQINQQEFQLKKKKKKLTLPWWFIFIAYGLSFLVVSVSILFIIARGIEFGDLKTRQWLTSSITGFFSSIFLTQPIKVIFLAIFFALFIRRDDDDNIIDSDNDDIFLDGDEEYLHALDDRSLLTFRSKSGHIPLTQGELADARHKRLNEIKMWAIIRELLAYSSFLWILYVVSYSNRDPNAFYLMKHLRADLLDVNSATNDFTKIYNVDQYWNWLSTSFVPHIRASKWYNDAPPINLTGYINDKTNRILGWTTMRQLRVKPHSCTVVSSFQNITTSCEAGYNIFNEEQHSFNPGWTSIYDPTIGHIGNYSLAINKAFMFNKSESLDTYTYVGEHATYGGGGYVYEFRGRMSEMLANISLLRQLSWIDMQTRAVIIQMSLYNPNVNLFVFVTILAEFLPTGGIYPSARVEPISLLNYYQGFGLFKLICAIVYMIFIIYYMQREIRSIFKRRKQYFRDIWSYTEIGLIACSWTGLVIYIWRIREGNRISTLFKQTNGYAYINLQLASYVNDILTFLLGFCCFFGTVKFLRLLRFNQRMSMLASTLVYAAKDLISFSVMFSIIYLGYLALFFLLFHSKIWACSTPLSTAQMLFEMMLLKFDVSDLYAANIFLGPFCFTLFVIFVVFICMNMFISIISDSFRIVRHNMSLQNSEHEIIEFMTNQFKKWTGIGRPKELDRLHLNPFDGTRVHYHDPITSFPNKMDELIIALNKIYMDTKRNDTLIFRPIDNNTSEIIEKTNVISDKTDKKFKD</sequence>
<feature type="transmembrane region" description="Helical" evidence="12">
    <location>
        <begin position="3457"/>
        <end position="3479"/>
    </location>
</feature>
<dbReference type="Proteomes" id="UP000663854">
    <property type="component" value="Unassembled WGS sequence"/>
</dbReference>
<keyword evidence="5 12" id="KW-0812">Transmembrane</keyword>
<accession>A0A813WB68</accession>
<evidence type="ECO:0000259" key="16">
    <source>
        <dbReference type="PROSITE" id="PS51212"/>
    </source>
</evidence>
<evidence type="ECO:0008006" key="21">
    <source>
        <dbReference type="Google" id="ProtNLM"/>
    </source>
</evidence>
<keyword evidence="6 13" id="KW-0732">Signal</keyword>
<keyword evidence="9 12" id="KW-0472">Membrane</keyword>
<evidence type="ECO:0000256" key="3">
    <source>
        <dbReference type="ARBA" id="ARBA00007200"/>
    </source>
</evidence>
<dbReference type="EMBL" id="CAJNOH010000083">
    <property type="protein sequence ID" value="CAF0850857.1"/>
    <property type="molecule type" value="Genomic_DNA"/>
</dbReference>
<feature type="transmembrane region" description="Helical" evidence="12">
    <location>
        <begin position="3417"/>
        <end position="3437"/>
    </location>
</feature>
<dbReference type="InterPro" id="IPR013783">
    <property type="entry name" value="Ig-like_fold"/>
</dbReference>
<dbReference type="FunFam" id="2.60.60.20:FF:000022">
    <property type="entry name" value="Uncharacterized protein"/>
    <property type="match status" value="1"/>
</dbReference>
<evidence type="ECO:0000256" key="4">
    <source>
        <dbReference type="ARBA" id="ARBA00022475"/>
    </source>
</evidence>
<dbReference type="Pfam" id="PF08016">
    <property type="entry name" value="PKD_channel"/>
    <property type="match status" value="1"/>
</dbReference>
<dbReference type="InterPro" id="IPR036392">
    <property type="entry name" value="PLAT/LH2_dom_sf"/>
</dbReference>
<evidence type="ECO:0000256" key="11">
    <source>
        <dbReference type="PROSITE-ProRule" id="PRU00152"/>
    </source>
</evidence>
<organism evidence="17 19">
    <name type="scientific">Rotaria sordida</name>
    <dbReference type="NCBI Taxonomy" id="392033"/>
    <lineage>
        <taxon>Eukaryota</taxon>
        <taxon>Metazoa</taxon>
        <taxon>Spiralia</taxon>
        <taxon>Gnathifera</taxon>
        <taxon>Rotifera</taxon>
        <taxon>Eurotatoria</taxon>
        <taxon>Bdelloidea</taxon>
        <taxon>Philodinida</taxon>
        <taxon>Philodinidae</taxon>
        <taxon>Rotaria</taxon>
    </lineage>
</organism>
<keyword evidence="7 12" id="KW-1133">Transmembrane helix</keyword>
<feature type="transmembrane region" description="Helical" evidence="12">
    <location>
        <begin position="3323"/>
        <end position="3344"/>
    </location>
</feature>
<dbReference type="PROSITE" id="PS51212">
    <property type="entry name" value="WSC"/>
    <property type="match status" value="1"/>
</dbReference>
<gene>
    <name evidence="18" type="ORF">JXQ802_LOCUS20253</name>
    <name evidence="17" type="ORF">PYM288_LOCUS7057</name>
</gene>
<keyword evidence="4" id="KW-1003">Cell membrane</keyword>
<dbReference type="EMBL" id="CAJNOL010000575">
    <property type="protein sequence ID" value="CAF1121970.1"/>
    <property type="molecule type" value="Genomic_DNA"/>
</dbReference>
<feature type="domain" description="PKD" evidence="14">
    <location>
        <begin position="1040"/>
        <end position="1112"/>
    </location>
</feature>
<dbReference type="PROSITE" id="PS50093">
    <property type="entry name" value="PKD"/>
    <property type="match status" value="2"/>
</dbReference>
<feature type="transmembrane region" description="Helical" evidence="12">
    <location>
        <begin position="2818"/>
        <end position="2839"/>
    </location>
</feature>
<feature type="transmembrane region" description="Helical" evidence="12">
    <location>
        <begin position="2972"/>
        <end position="2996"/>
    </location>
</feature>
<evidence type="ECO:0000256" key="12">
    <source>
        <dbReference type="SAM" id="Phobius"/>
    </source>
</evidence>
<evidence type="ECO:0000256" key="7">
    <source>
        <dbReference type="ARBA" id="ARBA00022989"/>
    </source>
</evidence>
<dbReference type="SUPFAM" id="SSF49723">
    <property type="entry name" value="Lipase/lipooxygenase domain (PLAT/LH2 domain)"/>
    <property type="match status" value="1"/>
</dbReference>
<comment type="caution">
    <text evidence="17">The sequence shown here is derived from an EMBL/GenBank/DDBJ whole genome shotgun (WGS) entry which is preliminary data.</text>
</comment>
<dbReference type="InterPro" id="IPR046791">
    <property type="entry name" value="Polycystin_dom"/>
</dbReference>
<dbReference type="SMART" id="SM00308">
    <property type="entry name" value="LH2"/>
    <property type="match status" value="1"/>
</dbReference>
<evidence type="ECO:0000256" key="13">
    <source>
        <dbReference type="SAM" id="SignalP"/>
    </source>
</evidence>
<dbReference type="InterPro" id="IPR002889">
    <property type="entry name" value="WSC_carb-bd"/>
</dbReference>
<evidence type="ECO:0000313" key="18">
    <source>
        <dbReference type="EMBL" id="CAF1121970.1"/>
    </source>
</evidence>
<feature type="domain" description="PKD" evidence="14">
    <location>
        <begin position="161"/>
        <end position="207"/>
    </location>
</feature>
<comment type="similarity">
    <text evidence="3">Belongs to the polycystin family.</text>
</comment>
<dbReference type="GO" id="GO:0005262">
    <property type="term" value="F:calcium channel activity"/>
    <property type="evidence" value="ECO:0007669"/>
    <property type="project" value="TreeGrafter"/>
</dbReference>
<dbReference type="Gene3D" id="2.60.60.20">
    <property type="entry name" value="PLAT/LH2 domain"/>
    <property type="match status" value="1"/>
</dbReference>
<dbReference type="InterPro" id="IPR002859">
    <property type="entry name" value="PKD/REJ-like"/>
</dbReference>
<feature type="chain" id="PRO_5036223343" description="PKD domain-containing protein" evidence="13">
    <location>
        <begin position="22"/>
        <end position="3655"/>
    </location>
</feature>
<feature type="transmembrane region" description="Helical" evidence="12">
    <location>
        <begin position="2929"/>
        <end position="2952"/>
    </location>
</feature>
<dbReference type="GO" id="GO:0005886">
    <property type="term" value="C:plasma membrane"/>
    <property type="evidence" value="ECO:0007669"/>
    <property type="project" value="UniProtKB-SubCell"/>
</dbReference>
<dbReference type="InterPro" id="IPR001024">
    <property type="entry name" value="PLAT/LH2_dom"/>
</dbReference>
<dbReference type="InterPro" id="IPR042060">
    <property type="entry name" value="PLAT_polycystin1"/>
</dbReference>
<evidence type="ECO:0000256" key="2">
    <source>
        <dbReference type="ARBA" id="ARBA00004651"/>
    </source>
</evidence>
<dbReference type="SMART" id="SM00089">
    <property type="entry name" value="PKD"/>
    <property type="match status" value="5"/>
</dbReference>
<dbReference type="Proteomes" id="UP000663870">
    <property type="component" value="Unassembled WGS sequence"/>
</dbReference>
<feature type="transmembrane region" description="Helical" evidence="12">
    <location>
        <begin position="3291"/>
        <end position="3311"/>
    </location>
</feature>
<evidence type="ECO:0000256" key="1">
    <source>
        <dbReference type="ARBA" id="ARBA00004138"/>
    </source>
</evidence>
<feature type="domain" description="WSC" evidence="16">
    <location>
        <begin position="26"/>
        <end position="123"/>
    </location>
</feature>
<evidence type="ECO:0000256" key="8">
    <source>
        <dbReference type="ARBA" id="ARBA00023069"/>
    </source>
</evidence>
<dbReference type="InterPro" id="IPR051223">
    <property type="entry name" value="Polycystin"/>
</dbReference>
<feature type="transmembrane region" description="Helical" evidence="12">
    <location>
        <begin position="2774"/>
        <end position="2792"/>
    </location>
</feature>
<proteinExistence type="inferred from homology"/>
<dbReference type="InterPro" id="IPR000601">
    <property type="entry name" value="PKD_dom"/>
</dbReference>
<evidence type="ECO:0000313" key="17">
    <source>
        <dbReference type="EMBL" id="CAF0850857.1"/>
    </source>
</evidence>
<keyword evidence="10" id="KW-0966">Cell projection</keyword>
<dbReference type="InterPro" id="IPR035986">
    <property type="entry name" value="PKD_dom_sf"/>
</dbReference>
<evidence type="ECO:0000259" key="15">
    <source>
        <dbReference type="PROSITE" id="PS50095"/>
    </source>
</evidence>